<feature type="transmembrane region" description="Helical" evidence="2">
    <location>
        <begin position="24"/>
        <end position="43"/>
    </location>
</feature>
<keyword evidence="1" id="KW-0175">Coiled coil</keyword>
<keyword evidence="2" id="KW-1133">Transmembrane helix</keyword>
<gene>
    <name evidence="3" type="ORF">C7B82_02305</name>
</gene>
<evidence type="ECO:0008006" key="5">
    <source>
        <dbReference type="Google" id="ProtNLM"/>
    </source>
</evidence>
<keyword evidence="2" id="KW-0472">Membrane</keyword>
<name>A0A2T1ENP4_9CYAN</name>
<protein>
    <recommendedName>
        <fullName evidence="5">Nucleotide exchange factor GrpE</fullName>
    </recommendedName>
</protein>
<reference evidence="4" key="1">
    <citation type="submission" date="2018-02" db="EMBL/GenBank/DDBJ databases">
        <authorList>
            <person name="Moore K."/>
            <person name="Momper L."/>
        </authorList>
    </citation>
    <scope>NUCLEOTIDE SEQUENCE [LARGE SCALE GENOMIC DNA]</scope>
    <source>
        <strain evidence="4">ULC18</strain>
    </source>
</reference>
<proteinExistence type="predicted"/>
<keyword evidence="2" id="KW-0812">Transmembrane</keyword>
<comment type="caution">
    <text evidence="3">The sequence shown here is derived from an EMBL/GenBank/DDBJ whole genome shotgun (WGS) entry which is preliminary data.</text>
</comment>
<sequence length="258" mass="29362">MGDGKSSCGDRVKEVRIMGDNTNLFWFGFLVEFIFILAIVKIVDLGSKSNDKLDAERNRLRREYERLEQTFQQKAELTQESLRLQELQRRSEQLAAQAHPLVQGASHPDALASEHLQRQQALQQENDRLTQECLQLRQALQQEAMRTTAMRHSLFKQLQTLFTHYPSLSKIIEAKPDLPAKSLTPMFVPLEELLQSWGYSPIGAAWEQVAYDPKLHQPDAPDIAVGELVYVRYVGYRDGDTILSPAKVSRTLTKAIGT</sequence>
<dbReference type="Proteomes" id="UP000239576">
    <property type="component" value="Unassembled WGS sequence"/>
</dbReference>
<accession>A0A2T1ENP4</accession>
<evidence type="ECO:0000313" key="4">
    <source>
        <dbReference type="Proteomes" id="UP000239576"/>
    </source>
</evidence>
<keyword evidence="4" id="KW-1185">Reference proteome</keyword>
<dbReference type="AlphaFoldDB" id="A0A2T1ENP4"/>
<dbReference type="EMBL" id="PVWK01000014">
    <property type="protein sequence ID" value="PSB34323.1"/>
    <property type="molecule type" value="Genomic_DNA"/>
</dbReference>
<feature type="coiled-coil region" evidence="1">
    <location>
        <begin position="50"/>
        <end position="146"/>
    </location>
</feature>
<evidence type="ECO:0000313" key="3">
    <source>
        <dbReference type="EMBL" id="PSB34323.1"/>
    </source>
</evidence>
<evidence type="ECO:0000256" key="1">
    <source>
        <dbReference type="SAM" id="Coils"/>
    </source>
</evidence>
<evidence type="ECO:0000256" key="2">
    <source>
        <dbReference type="SAM" id="Phobius"/>
    </source>
</evidence>
<reference evidence="3 4" key="2">
    <citation type="submission" date="2018-03" db="EMBL/GenBank/DDBJ databases">
        <title>The ancient ancestry and fast evolution of plastids.</title>
        <authorList>
            <person name="Moore K.R."/>
            <person name="Magnabosco C."/>
            <person name="Momper L."/>
            <person name="Gold D.A."/>
            <person name="Bosak T."/>
            <person name="Fournier G.P."/>
        </authorList>
    </citation>
    <scope>NUCLEOTIDE SEQUENCE [LARGE SCALE GENOMIC DNA]</scope>
    <source>
        <strain evidence="3 4">ULC18</strain>
    </source>
</reference>
<organism evidence="3 4">
    <name type="scientific">Stenomitos frigidus ULC18</name>
    <dbReference type="NCBI Taxonomy" id="2107698"/>
    <lineage>
        <taxon>Bacteria</taxon>
        <taxon>Bacillati</taxon>
        <taxon>Cyanobacteriota</taxon>
        <taxon>Cyanophyceae</taxon>
        <taxon>Leptolyngbyales</taxon>
        <taxon>Leptolyngbyaceae</taxon>
        <taxon>Stenomitos</taxon>
    </lineage>
</organism>